<dbReference type="PANTHER" id="PTHR34068:SF2">
    <property type="entry name" value="UPF0145 PROTEIN SCO3412"/>
    <property type="match status" value="1"/>
</dbReference>
<evidence type="ECO:0000256" key="2">
    <source>
        <dbReference type="HAMAP-Rule" id="MF_00338"/>
    </source>
</evidence>
<organism evidence="3 4">
    <name type="scientific">Mucilaginibacter pedocola</name>
    <dbReference type="NCBI Taxonomy" id="1792845"/>
    <lineage>
        <taxon>Bacteria</taxon>
        <taxon>Pseudomonadati</taxon>
        <taxon>Bacteroidota</taxon>
        <taxon>Sphingobacteriia</taxon>
        <taxon>Sphingobacteriales</taxon>
        <taxon>Sphingobacteriaceae</taxon>
        <taxon>Mucilaginibacter</taxon>
    </lineage>
</organism>
<comment type="similarity">
    <text evidence="1 2">Belongs to the UPF0145 family.</text>
</comment>
<dbReference type="InterPro" id="IPR035439">
    <property type="entry name" value="UPF0145_dom_sf"/>
</dbReference>
<dbReference type="Gene3D" id="3.30.110.70">
    <property type="entry name" value="Hypothetical protein apc22750. Chain B"/>
    <property type="match status" value="1"/>
</dbReference>
<comment type="caution">
    <text evidence="3">The sequence shown here is derived from an EMBL/GenBank/DDBJ whole genome shotgun (WGS) entry which is preliminary data.</text>
</comment>
<dbReference type="HAMAP" id="MF_00338">
    <property type="entry name" value="UPF0145"/>
    <property type="match status" value="1"/>
</dbReference>
<name>A0A1S9PJA6_9SPHI</name>
<dbReference type="Proteomes" id="UP000189739">
    <property type="component" value="Unassembled WGS sequence"/>
</dbReference>
<protein>
    <recommendedName>
        <fullName evidence="2">UPF0145 protein BC343_21615</fullName>
    </recommendedName>
</protein>
<dbReference type="EMBL" id="MBTF01000003">
    <property type="protein sequence ID" value="OOQ61050.1"/>
    <property type="molecule type" value="Genomic_DNA"/>
</dbReference>
<proteinExistence type="inferred from homology"/>
<evidence type="ECO:0000313" key="3">
    <source>
        <dbReference type="EMBL" id="OOQ61050.1"/>
    </source>
</evidence>
<dbReference type="RefSeq" id="WP_078346877.1">
    <property type="nucleotide sequence ID" value="NZ_MBTF01000003.1"/>
</dbReference>
<dbReference type="OrthoDB" id="9796448at2"/>
<evidence type="ECO:0000256" key="1">
    <source>
        <dbReference type="ARBA" id="ARBA00010751"/>
    </source>
</evidence>
<keyword evidence="4" id="KW-1185">Reference proteome</keyword>
<sequence length="109" mass="11807">MDTSLITTSTSLEGYKVTKHLGVVRGITVRSRSVVGNFAGGIQSLFGGRLSVYVELCENAREEAYQLLVQHARALGANAIINMRYDANEVMQGITEVLAYGTAVVVKKE</sequence>
<dbReference type="STRING" id="1792845.BC343_21615"/>
<dbReference type="SUPFAM" id="SSF117782">
    <property type="entry name" value="YbjQ-like"/>
    <property type="match status" value="1"/>
</dbReference>
<dbReference type="Pfam" id="PF01906">
    <property type="entry name" value="YbjQ_1"/>
    <property type="match status" value="1"/>
</dbReference>
<dbReference type="InterPro" id="IPR002765">
    <property type="entry name" value="UPF0145_YbjQ-like"/>
</dbReference>
<gene>
    <name evidence="3" type="ORF">BC343_21615</name>
</gene>
<dbReference type="PANTHER" id="PTHR34068">
    <property type="entry name" value="UPF0145 PROTEIN YBJQ"/>
    <property type="match status" value="1"/>
</dbReference>
<accession>A0A1S9PJA6</accession>
<evidence type="ECO:0000313" key="4">
    <source>
        <dbReference type="Proteomes" id="UP000189739"/>
    </source>
</evidence>
<reference evidence="3 4" key="1">
    <citation type="submission" date="2016-07" db="EMBL/GenBank/DDBJ databases">
        <title>Genomic analysis of zinc-resistant bacterium Mucilaginibacter pedocola TBZ30.</title>
        <authorList>
            <person name="Huang J."/>
            <person name="Tang J."/>
        </authorList>
    </citation>
    <scope>NUCLEOTIDE SEQUENCE [LARGE SCALE GENOMIC DNA]</scope>
    <source>
        <strain evidence="3 4">TBZ30</strain>
    </source>
</reference>
<dbReference type="AlphaFoldDB" id="A0A1S9PJA6"/>